<evidence type="ECO:0000256" key="4">
    <source>
        <dbReference type="ARBA" id="ARBA00022679"/>
    </source>
</evidence>
<dbReference type="InterPro" id="IPR000719">
    <property type="entry name" value="Prot_kinase_dom"/>
</dbReference>
<protein>
    <recommendedName>
        <fullName evidence="10">Casein kinase II subunit alpha</fullName>
        <ecNumber evidence="2">2.7.11.1</ecNumber>
    </recommendedName>
</protein>
<evidence type="ECO:0000313" key="13">
    <source>
        <dbReference type="EMBL" id="ADY45544.1"/>
    </source>
</evidence>
<dbReference type="GO" id="GO:0004674">
    <property type="term" value="F:protein serine/threonine kinase activity"/>
    <property type="evidence" value="ECO:0007669"/>
    <property type="project" value="UniProtKB-KW"/>
</dbReference>
<evidence type="ECO:0000256" key="1">
    <source>
        <dbReference type="ARBA" id="ARBA00011270"/>
    </source>
</evidence>
<proteinExistence type="evidence at transcript level"/>
<dbReference type="PROSITE" id="PS50011">
    <property type="entry name" value="PROTEIN_KINASE_DOM"/>
    <property type="match status" value="1"/>
</dbReference>
<dbReference type="InterPro" id="IPR011009">
    <property type="entry name" value="Kinase-like_dom_sf"/>
</dbReference>
<evidence type="ECO:0000256" key="7">
    <source>
        <dbReference type="ARBA" id="ARBA00022840"/>
    </source>
</evidence>
<evidence type="ECO:0000256" key="6">
    <source>
        <dbReference type="ARBA" id="ARBA00022777"/>
    </source>
</evidence>
<evidence type="ECO:0000256" key="3">
    <source>
        <dbReference type="ARBA" id="ARBA00022527"/>
    </source>
</evidence>
<dbReference type="Gene3D" id="3.30.200.20">
    <property type="entry name" value="Phosphorylase Kinase, domain 1"/>
    <property type="match status" value="1"/>
</dbReference>
<dbReference type="GO" id="GO:0005829">
    <property type="term" value="C:cytosol"/>
    <property type="evidence" value="ECO:0007669"/>
    <property type="project" value="TreeGrafter"/>
</dbReference>
<dbReference type="PROSITE" id="PS00107">
    <property type="entry name" value="PROTEIN_KINASE_ATP"/>
    <property type="match status" value="1"/>
</dbReference>
<comment type="catalytic activity">
    <reaction evidence="8">
        <text>L-threonyl-[protein] + ATP = O-phospho-L-threonyl-[protein] + ADP + H(+)</text>
        <dbReference type="Rhea" id="RHEA:46608"/>
        <dbReference type="Rhea" id="RHEA-COMP:11060"/>
        <dbReference type="Rhea" id="RHEA-COMP:11605"/>
        <dbReference type="ChEBI" id="CHEBI:15378"/>
        <dbReference type="ChEBI" id="CHEBI:30013"/>
        <dbReference type="ChEBI" id="CHEBI:30616"/>
        <dbReference type="ChEBI" id="CHEBI:61977"/>
        <dbReference type="ChEBI" id="CHEBI:456216"/>
        <dbReference type="EC" id="2.7.11.1"/>
    </reaction>
</comment>
<feature type="domain" description="Protein kinase" evidence="12">
    <location>
        <begin position="37"/>
        <end position="318"/>
    </location>
</feature>
<comment type="catalytic activity">
    <reaction evidence="9">
        <text>L-seryl-[protein] + ATP = O-phospho-L-seryl-[protein] + ADP + H(+)</text>
        <dbReference type="Rhea" id="RHEA:17989"/>
        <dbReference type="Rhea" id="RHEA-COMP:9863"/>
        <dbReference type="Rhea" id="RHEA-COMP:11604"/>
        <dbReference type="ChEBI" id="CHEBI:15378"/>
        <dbReference type="ChEBI" id="CHEBI:29999"/>
        <dbReference type="ChEBI" id="CHEBI:30616"/>
        <dbReference type="ChEBI" id="CHEBI:83421"/>
        <dbReference type="ChEBI" id="CHEBI:456216"/>
        <dbReference type="EC" id="2.7.11.1"/>
    </reaction>
</comment>
<dbReference type="SMART" id="SM00220">
    <property type="entry name" value="S_TKc"/>
    <property type="match status" value="1"/>
</dbReference>
<dbReference type="SUPFAM" id="SSF56112">
    <property type="entry name" value="Protein kinase-like (PK-like)"/>
    <property type="match status" value="1"/>
</dbReference>
<keyword evidence="4" id="KW-0808">Transferase</keyword>
<dbReference type="InterPro" id="IPR045216">
    <property type="entry name" value="CK2_alpha"/>
</dbReference>
<evidence type="ECO:0000256" key="9">
    <source>
        <dbReference type="ARBA" id="ARBA00048679"/>
    </source>
</evidence>
<evidence type="ECO:0000256" key="10">
    <source>
        <dbReference type="ARBA" id="ARBA00071078"/>
    </source>
</evidence>
<keyword evidence="7 11" id="KW-0067">ATP-binding</keyword>
<keyword evidence="6 13" id="KW-0418">Kinase</keyword>
<dbReference type="GO" id="GO:0005634">
    <property type="term" value="C:nucleus"/>
    <property type="evidence" value="ECO:0007669"/>
    <property type="project" value="TreeGrafter"/>
</dbReference>
<dbReference type="GO" id="GO:0051726">
    <property type="term" value="P:regulation of cell cycle"/>
    <property type="evidence" value="ECO:0007669"/>
    <property type="project" value="TreeGrafter"/>
</dbReference>
<accession>F1L5Z0</accession>
<evidence type="ECO:0000256" key="2">
    <source>
        <dbReference type="ARBA" id="ARBA00012513"/>
    </source>
</evidence>
<dbReference type="EC" id="2.7.11.1" evidence="2"/>
<evidence type="ECO:0000259" key="12">
    <source>
        <dbReference type="PROSITE" id="PS50011"/>
    </source>
</evidence>
<name>F1L5Z0_ASCSU</name>
<dbReference type="CDD" id="cd14132">
    <property type="entry name" value="STKc_CK2_alpha"/>
    <property type="match status" value="1"/>
</dbReference>
<dbReference type="PANTHER" id="PTHR24054">
    <property type="entry name" value="CASEIN KINASE II SUBUNIT ALPHA"/>
    <property type="match status" value="1"/>
</dbReference>
<dbReference type="GO" id="GO:0005956">
    <property type="term" value="C:protein kinase CK2 complex"/>
    <property type="evidence" value="ECO:0007669"/>
    <property type="project" value="TreeGrafter"/>
</dbReference>
<comment type="subunit">
    <text evidence="1">Tetramer of two alpha and two beta chains.</text>
</comment>
<feature type="binding site" evidence="11">
    <location>
        <position position="66"/>
    </location>
    <ligand>
        <name>ATP</name>
        <dbReference type="ChEBI" id="CHEBI:30616"/>
    </ligand>
</feature>
<organism evidence="13">
    <name type="scientific">Ascaris suum</name>
    <name type="common">Pig roundworm</name>
    <name type="synonym">Ascaris lumbricoides</name>
    <dbReference type="NCBI Taxonomy" id="6253"/>
    <lineage>
        <taxon>Eukaryota</taxon>
        <taxon>Metazoa</taxon>
        <taxon>Ecdysozoa</taxon>
        <taxon>Nematoda</taxon>
        <taxon>Chromadorea</taxon>
        <taxon>Rhabditida</taxon>
        <taxon>Spirurina</taxon>
        <taxon>Ascaridomorpha</taxon>
        <taxon>Ascaridoidea</taxon>
        <taxon>Ascarididae</taxon>
        <taxon>Ascaris</taxon>
    </lineage>
</organism>
<dbReference type="FunFam" id="1.10.510.10:FF:000059">
    <property type="entry name" value="Casein kinase II subunit alpha"/>
    <property type="match status" value="1"/>
</dbReference>
<dbReference type="FunFam" id="3.30.200.20:FF:000088">
    <property type="entry name" value="Casein kinase II subunit alpha"/>
    <property type="match status" value="1"/>
</dbReference>
<evidence type="ECO:0000256" key="5">
    <source>
        <dbReference type="ARBA" id="ARBA00022741"/>
    </source>
</evidence>
<dbReference type="InterPro" id="IPR017441">
    <property type="entry name" value="Protein_kinase_ATP_BS"/>
</dbReference>
<dbReference type="AlphaFoldDB" id="F1L5Z0"/>
<reference evidence="13" key="1">
    <citation type="journal article" date="2011" name="Genome Res.">
        <title>Deep small RNA sequencing from the nematode Ascaris reveals conservation, functional diversification, and novel developmental profiles.</title>
        <authorList>
            <person name="Wang J."/>
            <person name="Czech B."/>
            <person name="Crunk A."/>
            <person name="Wallace A."/>
            <person name="Mitreva M."/>
            <person name="Hannon G.J."/>
            <person name="Davis R.E."/>
        </authorList>
    </citation>
    <scope>NUCLEOTIDE SEQUENCE</scope>
</reference>
<dbReference type="GO" id="GO:0005524">
    <property type="term" value="F:ATP binding"/>
    <property type="evidence" value="ECO:0007669"/>
    <property type="project" value="UniProtKB-UniRule"/>
</dbReference>
<dbReference type="Gene3D" id="1.10.510.10">
    <property type="entry name" value="Transferase(Phosphotransferase) domain 1"/>
    <property type="match status" value="1"/>
</dbReference>
<evidence type="ECO:0000256" key="11">
    <source>
        <dbReference type="PROSITE-ProRule" id="PRU10141"/>
    </source>
</evidence>
<evidence type="ECO:0000256" key="8">
    <source>
        <dbReference type="ARBA" id="ARBA00047899"/>
    </source>
</evidence>
<keyword evidence="3" id="KW-0723">Serine/threonine-protein kinase</keyword>
<dbReference type="Pfam" id="PF00069">
    <property type="entry name" value="Pkinase"/>
    <property type="match status" value="1"/>
</dbReference>
<keyword evidence="5 11" id="KW-0547">Nucleotide-binding</keyword>
<dbReference type="EMBL" id="JI172043">
    <property type="protein sequence ID" value="ADY45544.1"/>
    <property type="molecule type" value="mRNA"/>
</dbReference>
<sequence length="363" mass="42113">MPVESVSRIYAEVNENMPMNYWDYENHTVVWNDMDDYQLVQRLGRGKYSEVFEAVRMSTNQKCVVKVLKPVRKMKIKREIKVLENLRQGVNIITLLDVVKDPVSRTPALIFEYVNNCRPLALTDLDVRYYLNELLKALDYCHSQGIMHRDVKPQNIAIDHHRRTLRLLDWGLAEFYHPKQQYNIRVASRSFKAPELLINYQFYDYSLDMWSVGCVLAGIIFKKDPFFHGNDNSDQLVRIAKVLGTKGLYDYIGKYEIELDASFDDILGCHSRKSWHRFTNRDNRHLATPDALDLLDKLLRYDHQERLTAKEAMNHAYFSPLAEQSNMQHVCRVASGGDASEPCCSRMTAAGDDNTAAKESTVY</sequence>
<dbReference type="PANTHER" id="PTHR24054:SF0">
    <property type="entry name" value="CASEIN KINASE II SUBUNIT ALPHA"/>
    <property type="match status" value="1"/>
</dbReference>